<proteinExistence type="predicted"/>
<dbReference type="EMBL" id="SCEB01215586">
    <property type="protein sequence ID" value="RXM28728.1"/>
    <property type="molecule type" value="Genomic_DNA"/>
</dbReference>
<keyword evidence="3" id="KW-1185">Reference proteome</keyword>
<evidence type="ECO:0000313" key="2">
    <source>
        <dbReference type="EMBL" id="RXM28728.1"/>
    </source>
</evidence>
<keyword evidence="1" id="KW-0175">Coiled coil</keyword>
<evidence type="ECO:0000256" key="1">
    <source>
        <dbReference type="SAM" id="Coils"/>
    </source>
</evidence>
<comment type="caution">
    <text evidence="2">The sequence shown here is derived from an EMBL/GenBank/DDBJ whole genome shotgun (WGS) entry which is preliminary data.</text>
</comment>
<feature type="coiled-coil region" evidence="1">
    <location>
        <begin position="39"/>
        <end position="66"/>
    </location>
</feature>
<sequence length="97" mass="11581">MFLNQDQSFKEKKLKLLMTGKLMNIAFNDMNPFPMKLLKNRREFHMERLTAELQELERIQEEFVKEQQVERKDKDLDTAVSEDEEVIQTAVSLHHTS</sequence>
<name>A0A444U0N1_ACIRT</name>
<evidence type="ECO:0000313" key="3">
    <source>
        <dbReference type="Proteomes" id="UP000289886"/>
    </source>
</evidence>
<organism evidence="2 3">
    <name type="scientific">Acipenser ruthenus</name>
    <name type="common">Sterlet sturgeon</name>
    <dbReference type="NCBI Taxonomy" id="7906"/>
    <lineage>
        <taxon>Eukaryota</taxon>
        <taxon>Metazoa</taxon>
        <taxon>Chordata</taxon>
        <taxon>Craniata</taxon>
        <taxon>Vertebrata</taxon>
        <taxon>Euteleostomi</taxon>
        <taxon>Actinopterygii</taxon>
        <taxon>Chondrostei</taxon>
        <taxon>Acipenseriformes</taxon>
        <taxon>Acipenseridae</taxon>
        <taxon>Acipenser</taxon>
    </lineage>
</organism>
<reference evidence="2 3" key="1">
    <citation type="submission" date="2019-01" db="EMBL/GenBank/DDBJ databases">
        <title>Draft Genome and Complete Hox-Cluster Characterization of the Sterlet Sturgeon (Acipenser ruthenus).</title>
        <authorList>
            <person name="Wei Q."/>
        </authorList>
    </citation>
    <scope>NUCLEOTIDE SEQUENCE [LARGE SCALE GENOMIC DNA]</scope>
    <source>
        <strain evidence="2">WHYD16114868_AA</strain>
        <tissue evidence="2">Blood</tissue>
    </source>
</reference>
<protein>
    <submittedName>
        <fullName evidence="2">TBC1 domain family member 2B</fullName>
    </submittedName>
</protein>
<dbReference type="Proteomes" id="UP000289886">
    <property type="component" value="Unassembled WGS sequence"/>
</dbReference>
<accession>A0A444U0N1</accession>
<dbReference type="AlphaFoldDB" id="A0A444U0N1"/>
<gene>
    <name evidence="2" type="ORF">EOD39_9442</name>
</gene>